<sequence>MSDLLDFVLEKHGGLTAWQNTTEITAHLNAGGPFWGLRGYPDAFTSQTLVVDPHRQHHVITPWLDPGHNLTFQPEEVTLRDNTGALVDRLAEPRGTYRGYDALTPWQPLQVGYFLGYAMWNYLVTPYLFTFDGVRAEEGEPWQENGETWRRLHVTFPADLATHTAEQTFHYGPDGLLRRLDYTVDVNADVLVAHYTGEHRTVGGLVFPTSRRVYRRNPDNTADLSLAGITLELNDITVA</sequence>
<dbReference type="EMBL" id="JACHMH010000001">
    <property type="protein sequence ID" value="MBB4679049.1"/>
    <property type="molecule type" value="Genomic_DNA"/>
</dbReference>
<keyword evidence="2" id="KW-1185">Reference proteome</keyword>
<name>A0A7W7CDD1_9PSEU</name>
<dbReference type="RefSeq" id="WP_185004842.1">
    <property type="nucleotide sequence ID" value="NZ_BAAAUI010000046.1"/>
</dbReference>
<gene>
    <name evidence="1" type="ORF">HNR67_005167</name>
</gene>
<evidence type="ECO:0000313" key="2">
    <source>
        <dbReference type="Proteomes" id="UP000533598"/>
    </source>
</evidence>
<protein>
    <submittedName>
        <fullName evidence="1">Uncharacterized protein</fullName>
    </submittedName>
</protein>
<dbReference type="Proteomes" id="UP000533598">
    <property type="component" value="Unassembled WGS sequence"/>
</dbReference>
<reference evidence="1 2" key="1">
    <citation type="submission" date="2020-08" db="EMBL/GenBank/DDBJ databases">
        <title>Sequencing the genomes of 1000 actinobacteria strains.</title>
        <authorList>
            <person name="Klenk H.-P."/>
        </authorList>
    </citation>
    <scope>NUCLEOTIDE SEQUENCE [LARGE SCALE GENOMIC DNA]</scope>
    <source>
        <strain evidence="1 2">DSM 44230</strain>
    </source>
</reference>
<evidence type="ECO:0000313" key="1">
    <source>
        <dbReference type="EMBL" id="MBB4679049.1"/>
    </source>
</evidence>
<dbReference type="AlphaFoldDB" id="A0A7W7CDD1"/>
<organism evidence="1 2">
    <name type="scientific">Crossiella cryophila</name>
    <dbReference type="NCBI Taxonomy" id="43355"/>
    <lineage>
        <taxon>Bacteria</taxon>
        <taxon>Bacillati</taxon>
        <taxon>Actinomycetota</taxon>
        <taxon>Actinomycetes</taxon>
        <taxon>Pseudonocardiales</taxon>
        <taxon>Pseudonocardiaceae</taxon>
        <taxon>Crossiella</taxon>
    </lineage>
</organism>
<accession>A0A7W7CDD1</accession>
<comment type="caution">
    <text evidence="1">The sequence shown here is derived from an EMBL/GenBank/DDBJ whole genome shotgun (WGS) entry which is preliminary data.</text>
</comment>
<proteinExistence type="predicted"/>